<proteinExistence type="predicted"/>
<keyword evidence="3" id="KW-1185">Reference proteome</keyword>
<feature type="signal peptide" evidence="1">
    <location>
        <begin position="1"/>
        <end position="29"/>
    </location>
</feature>
<dbReference type="OrthoDB" id="3175507at2"/>
<dbReference type="Proteomes" id="UP000293345">
    <property type="component" value="Unassembled WGS sequence"/>
</dbReference>
<organism evidence="2 3">
    <name type="scientific">Senegalimassilia faecalis</name>
    <dbReference type="NCBI Taxonomy" id="2509433"/>
    <lineage>
        <taxon>Bacteria</taxon>
        <taxon>Bacillati</taxon>
        <taxon>Actinomycetota</taxon>
        <taxon>Coriobacteriia</taxon>
        <taxon>Coriobacteriales</taxon>
        <taxon>Coriobacteriaceae</taxon>
        <taxon>Senegalimassilia</taxon>
    </lineage>
</organism>
<accession>A0A4Q2K205</accession>
<sequence length="153" mass="16351">MVNASWGKKILAIAVACCACALIAVPAYAFYYVHSDEGTQVESKGVYEITCVLDETAQGGAIRSELVLVPEGSTVADLLNEDVMSSENQNGIDAIHNYDVTSLKDYLSGKQYTCTVYAAESQKPGTQTTHDGQGTTGESTQLNRYDNVVITVA</sequence>
<feature type="chain" id="PRO_5020954448" evidence="1">
    <location>
        <begin position="30"/>
        <end position="153"/>
    </location>
</feature>
<comment type="caution">
    <text evidence="2">The sequence shown here is derived from an EMBL/GenBank/DDBJ whole genome shotgun (WGS) entry which is preliminary data.</text>
</comment>
<dbReference type="AlphaFoldDB" id="A0A4Q2K205"/>
<dbReference type="EMBL" id="SDPW01000001">
    <property type="protein sequence ID" value="RXZ53753.1"/>
    <property type="molecule type" value="Genomic_DNA"/>
</dbReference>
<evidence type="ECO:0000313" key="3">
    <source>
        <dbReference type="Proteomes" id="UP000293345"/>
    </source>
</evidence>
<protein>
    <submittedName>
        <fullName evidence="2">Uncharacterized protein</fullName>
    </submittedName>
</protein>
<gene>
    <name evidence="2" type="ORF">ET524_04045</name>
</gene>
<reference evidence="2 3" key="1">
    <citation type="submission" date="2019-01" db="EMBL/GenBank/DDBJ databases">
        <title>Senegalimassilia sp. nov. KGMB04484 isolated human feces.</title>
        <authorList>
            <person name="Han K.-I."/>
            <person name="Kim J.-S."/>
            <person name="Lee K.C."/>
            <person name="Suh M.K."/>
            <person name="Eom M.K."/>
            <person name="Lee J.H."/>
            <person name="Park S.-H."/>
            <person name="Kang S.W."/>
            <person name="Park J.-E."/>
            <person name="Oh B.S."/>
            <person name="Yu S.Y."/>
            <person name="Choi S.-H."/>
            <person name="Lee D.H."/>
            <person name="Yoon H."/>
            <person name="Kim B.-Y."/>
            <person name="Lee J.H."/>
            <person name="Lee J.-S."/>
        </authorList>
    </citation>
    <scope>NUCLEOTIDE SEQUENCE [LARGE SCALE GENOMIC DNA]</scope>
    <source>
        <strain evidence="2 3">KGMB04484</strain>
    </source>
</reference>
<evidence type="ECO:0000313" key="2">
    <source>
        <dbReference type="EMBL" id="RXZ53753.1"/>
    </source>
</evidence>
<keyword evidence="1" id="KW-0732">Signal</keyword>
<dbReference type="RefSeq" id="WP_129423446.1">
    <property type="nucleotide sequence ID" value="NZ_DBFAJO010000004.1"/>
</dbReference>
<name>A0A4Q2K205_9ACTN</name>
<evidence type="ECO:0000256" key="1">
    <source>
        <dbReference type="SAM" id="SignalP"/>
    </source>
</evidence>